<reference evidence="2" key="3">
    <citation type="submission" date="2008-09" db="EMBL/GenBank/DDBJ databases">
        <authorList>
            <person name="Thomson N.R."/>
        </authorList>
    </citation>
    <scope>NUCLEOTIDE SEQUENCE</scope>
    <source>
        <strain evidence="2">ATCC 43949</strain>
    </source>
</reference>
<dbReference type="Proteomes" id="UP000002747">
    <property type="component" value="Chromosome"/>
</dbReference>
<accession>C7BIU9</accession>
<evidence type="ECO:0000313" key="1">
    <source>
        <dbReference type="EMBL" id="CAQ85473.1"/>
    </source>
</evidence>
<accession>B6VNS6</accession>
<reference evidence="1 3" key="4">
    <citation type="journal article" date="2009" name="BMC Genomics">
        <title>Comparative genomics of the emerging human pathogen Photorhabdus asymbiotica with the insect pathogen Photorhabdus luminescens.</title>
        <authorList>
            <person name="Wilkinson P."/>
            <person name="Waterfield N.R."/>
            <person name="Crossman L."/>
            <person name="Corton C."/>
            <person name="Sanchez-Contreras M."/>
            <person name="Vlisidou I."/>
            <person name="Barron A."/>
            <person name="Bignell A."/>
            <person name="Clark L."/>
            <person name="Ormond D."/>
            <person name="Mayho M."/>
            <person name="Bason N."/>
            <person name="Smith F."/>
            <person name="Simmonds M."/>
            <person name="Churcher C."/>
            <person name="Harris D."/>
            <person name="Thompson N.R."/>
            <person name="Quail M."/>
            <person name="Parkhill J."/>
            <person name="ffrench-Constant R.H."/>
        </authorList>
    </citation>
    <scope>NUCLEOTIDE SEQUENCE [LARGE SCALE GENOMIC DNA]</scope>
    <source>
        <strain evidence="3">ATCC 43949 / 3105-77</strain>
        <strain evidence="1">ATCC43949</strain>
    </source>
</reference>
<evidence type="ECO:0000313" key="3">
    <source>
        <dbReference type="Proteomes" id="UP000002747"/>
    </source>
</evidence>
<protein>
    <submittedName>
        <fullName evidence="2">Uncharacterized protein</fullName>
    </submittedName>
</protein>
<dbReference type="EMBL" id="FM162591">
    <property type="protein sequence ID" value="CAQ85473.1"/>
    <property type="molecule type" value="Genomic_DNA"/>
</dbReference>
<reference evidence="2" key="1">
    <citation type="journal article" date="2008" name="Proc. Natl. Acad. Sci. U.S.A.">
        <title>Rapid virulence annotation (RVA): identification of virulence factors using a bacterial genome library and multiple invertebrate hosts.</title>
        <authorList>
            <person name="Waterfield N.R."/>
            <person name="Sanchez-Contreras M."/>
            <person name="Eleftherianos I."/>
            <person name="Dowling A."/>
            <person name="Wilkinson P."/>
            <person name="Parkhill J."/>
            <person name="Thomson N."/>
            <person name="Reynolds S.E."/>
            <person name="Bode H.B."/>
            <person name="Dorus S."/>
            <person name="Ffrench-Constant R.H."/>
        </authorList>
    </citation>
    <scope>NUCLEOTIDE SEQUENCE</scope>
    <source>
        <strain evidence="2">ATCC 43949</strain>
    </source>
</reference>
<dbReference type="KEGG" id="pay:PAU_03385"/>
<feature type="non-terminal residue" evidence="2">
    <location>
        <position position="1"/>
    </location>
</feature>
<evidence type="ECO:0000313" key="2">
    <source>
        <dbReference type="EMBL" id="CAR67807.1"/>
    </source>
</evidence>
<organism evidence="2">
    <name type="scientific">Photorhabdus asymbiotica subsp. asymbiotica (strain ATCC 43949 / 3105-77)</name>
    <name type="common">Xenorhabdus luminescens (strain 2)</name>
    <dbReference type="NCBI Taxonomy" id="553480"/>
    <lineage>
        <taxon>Bacteria</taxon>
        <taxon>Pseudomonadati</taxon>
        <taxon>Pseudomonadota</taxon>
        <taxon>Gammaproteobacteria</taxon>
        <taxon>Enterobacterales</taxon>
        <taxon>Morganellaceae</taxon>
        <taxon>Photorhabdus</taxon>
    </lineage>
</organism>
<dbReference type="EMBL" id="FM211060">
    <property type="protein sequence ID" value="CAR67807.1"/>
    <property type="molecule type" value="Genomic_DNA"/>
</dbReference>
<reference evidence="1" key="2">
    <citation type="submission" date="2008-05" db="EMBL/GenBank/DDBJ databases">
        <authorList>
            <person name="Crossman L.C."/>
        </authorList>
    </citation>
    <scope>NUCLEOTIDE SEQUENCE</scope>
    <source>
        <strain evidence="1">ATCC43949</strain>
    </source>
</reference>
<name>B6VNS6_PHOAA</name>
<dbReference type="STRING" id="291112.PAU_03385"/>
<gene>
    <name evidence="1" type="ordered locus">PAU_03385</name>
    <name evidence="2" type="ORF">PA-RVA20-21-0206</name>
</gene>
<proteinExistence type="predicted"/>
<dbReference type="AlphaFoldDB" id="B6VNS6"/>
<sequence length="44" mass="5324">LINFLLVPYGFIWLEKYGCVSCYRSNRKDFKALHLCSVFYKLFK</sequence>